<dbReference type="PROSITE" id="PS50110">
    <property type="entry name" value="RESPONSE_REGULATORY"/>
    <property type="match status" value="1"/>
</dbReference>
<feature type="modified residue" description="4-aspartylphosphate" evidence="2">
    <location>
        <position position="1145"/>
    </location>
</feature>
<dbReference type="InterPro" id="IPR036097">
    <property type="entry name" value="HisK_dim/P_sf"/>
</dbReference>
<evidence type="ECO:0000313" key="6">
    <source>
        <dbReference type="Proteomes" id="UP001251528"/>
    </source>
</evidence>
<evidence type="ECO:0000313" key="5">
    <source>
        <dbReference type="EMBL" id="KAK2609179.1"/>
    </source>
</evidence>
<dbReference type="GO" id="GO:0000155">
    <property type="term" value="F:phosphorelay sensor kinase activity"/>
    <property type="evidence" value="ECO:0007669"/>
    <property type="project" value="InterPro"/>
</dbReference>
<dbReference type="InterPro" id="IPR005467">
    <property type="entry name" value="His_kinase_dom"/>
</dbReference>
<dbReference type="SMART" id="SM00387">
    <property type="entry name" value="HATPase_c"/>
    <property type="match status" value="1"/>
</dbReference>
<dbReference type="Gene3D" id="3.40.50.2300">
    <property type="match status" value="1"/>
</dbReference>
<dbReference type="Pfam" id="PF02518">
    <property type="entry name" value="HATPase_c"/>
    <property type="match status" value="1"/>
</dbReference>
<dbReference type="CDD" id="cd00130">
    <property type="entry name" value="PAS"/>
    <property type="match status" value="1"/>
</dbReference>
<reference evidence="5" key="1">
    <citation type="submission" date="2023-06" db="EMBL/GenBank/DDBJ databases">
        <title>Conoideocrella luteorostrata (Hypocreales: Clavicipitaceae), a potential biocontrol fungus for elongate hemlock scale in United States Christmas tree production areas.</title>
        <authorList>
            <person name="Barrett H."/>
            <person name="Lovett B."/>
            <person name="Macias A.M."/>
            <person name="Stajich J.E."/>
            <person name="Kasson M.T."/>
        </authorList>
    </citation>
    <scope>NUCLEOTIDE SEQUENCE</scope>
    <source>
        <strain evidence="5">ARSEF 14590</strain>
    </source>
</reference>
<dbReference type="InterPro" id="IPR003661">
    <property type="entry name" value="HisK_dim/P_dom"/>
</dbReference>
<keyword evidence="6" id="KW-1185">Reference proteome</keyword>
<dbReference type="InterPro" id="IPR058846">
    <property type="entry name" value="PAS-like"/>
</dbReference>
<proteinExistence type="predicted"/>
<evidence type="ECO:0000259" key="3">
    <source>
        <dbReference type="PROSITE" id="PS50109"/>
    </source>
</evidence>
<dbReference type="InterPro" id="IPR001789">
    <property type="entry name" value="Sig_transdc_resp-reg_receiver"/>
</dbReference>
<dbReference type="Gene3D" id="3.30.450.20">
    <property type="entry name" value="PAS domain"/>
    <property type="match status" value="2"/>
</dbReference>
<evidence type="ECO:0000256" key="2">
    <source>
        <dbReference type="PROSITE-ProRule" id="PRU00169"/>
    </source>
</evidence>
<organism evidence="5 6">
    <name type="scientific">Conoideocrella luteorostrata</name>
    <dbReference type="NCBI Taxonomy" id="1105319"/>
    <lineage>
        <taxon>Eukaryota</taxon>
        <taxon>Fungi</taxon>
        <taxon>Dikarya</taxon>
        <taxon>Ascomycota</taxon>
        <taxon>Pezizomycotina</taxon>
        <taxon>Sordariomycetes</taxon>
        <taxon>Hypocreomycetidae</taxon>
        <taxon>Hypocreales</taxon>
        <taxon>Clavicipitaceae</taxon>
        <taxon>Conoideocrella</taxon>
    </lineage>
</organism>
<dbReference type="InterPro" id="IPR050956">
    <property type="entry name" value="2C_system_His_kinase"/>
</dbReference>
<dbReference type="InterPro" id="IPR011006">
    <property type="entry name" value="CheY-like_superfamily"/>
</dbReference>
<name>A0AAJ0CVG6_9HYPO</name>
<feature type="domain" description="Histidine kinase" evidence="3">
    <location>
        <begin position="754"/>
        <end position="1024"/>
    </location>
</feature>
<dbReference type="InterPro" id="IPR004358">
    <property type="entry name" value="Sig_transdc_His_kin-like_C"/>
</dbReference>
<dbReference type="PROSITE" id="PS50109">
    <property type="entry name" value="HIS_KIN"/>
    <property type="match status" value="1"/>
</dbReference>
<dbReference type="CDD" id="cd00082">
    <property type="entry name" value="HisKA"/>
    <property type="match status" value="1"/>
</dbReference>
<sequence>MGCHGPYPDAQADFDVLSLREILDADSRPTFVLDLDPDVESIGSRDTIFKTIHPVFCNEALRLHERLYESVLGIDAAGLPSGNPTQAFLEFLEWSESVTAHDVSKDVFPVAFLYNNVLWTGSTVRHRWRLVSGNQAWRKQDIDSLAPPITCQDTNPMADEPLDGPKQDVTANSGIIGSVNTQSDISQPTLTSYIPSMTGSNSDETGLSSYSSSILLTSPEMAVTDWTVPKPKGLLSPHLKYARSVEWAKTPLGPMDDWSPEFRQVANLCMSNPHPAALFWGSELTMLYNEAYAAEVAGNKHPALMGTGFSGPFAELWDYAGPIFAECARTGTSVRKDRDYLPINRKGIVEETFYSWSFTPLYGGTTRILGFYNAPFETTQEVVGQRRMQTVNQLGERTSQAKTVKKFWACVLESLDDNHYDVPFALLYSVGESEDTDDTSMSSGSTVSPRCCHLEGALGVPDGHPASPPQLDLKRSLEGFVPSFRKAMRTREPTVLNTRDGTLPEDLLRDFQWRGFGDPCRQAIIFPVRPTNGDNVLAFLVLGVAPHRIYDSEYEAFVRMLNRQLATSLASVILYESEVHRSRDAAEAAALEQEHLKQELNLQASRMRRMTELSLLGMFLISPDGVLLEANEQFYEMTGHLRESQYELSWMDFIAETSMGVIRHAWTRMHDEQVSWSGELQLKKRHPESDLREEVMDHWALFTGHVELNGDGSLRSIMASITDISHLKWAQGLQNRRLQEAEEMRRRQNEFIDITSHEMRNPLSAILQCADDILASLGEYNKKVASPPTEVVTSCLEAASTISLCVQHQKAIVDDVLTISKLDSNLLVITPVAAQPAAVLKRAVKMFEPELQANDFRVVLESNPVHGEVKTDWVMLDPGRVLQILINLISNAIKFTTPSANRTITIATTASVDPPTESYVAGFRFASSETAGTQITNSRDWGRGELLYVCFKVQDTGCGLSPEEQQILFQRFKQASPRTHAIYGGSGLGLFISRRLTELHGGQIGVASTAGQGSVFVFYVQARRCDSLPSSMDTTGPLHIQPPAKPINRSLDQCVTPGHQDSPHPQVLGSDFGVPSPTLSEFDLEHINILVVEDNLINQKVLVKQLKKLGCQVNAANDGLEALAFLKKTHFYIESGLNLSVILMDLEMPNMDGLTCVREIRAMQGRREIASHVPVIAVTANVRDQQIMDAKAAGMDDVVSKPFSIPDLLKKMTALLQLRYE</sequence>
<protein>
    <submittedName>
        <fullName evidence="5">Uncharacterized protein</fullName>
    </submittedName>
</protein>
<dbReference type="PANTHER" id="PTHR43719">
    <property type="entry name" value="TWO-COMPONENT HISTIDINE KINASE"/>
    <property type="match status" value="1"/>
</dbReference>
<dbReference type="PANTHER" id="PTHR43719:SF30">
    <property type="entry name" value="TWO-COMPONENT SYSTEM RESPONSE REGULATOR"/>
    <property type="match status" value="1"/>
</dbReference>
<dbReference type="Gene3D" id="3.30.565.10">
    <property type="entry name" value="Histidine kinase-like ATPase, C-terminal domain"/>
    <property type="match status" value="1"/>
</dbReference>
<dbReference type="PRINTS" id="PR00344">
    <property type="entry name" value="BCTRLSENSOR"/>
</dbReference>
<dbReference type="SMART" id="SM00388">
    <property type="entry name" value="HisKA"/>
    <property type="match status" value="1"/>
</dbReference>
<dbReference type="CDD" id="cd17546">
    <property type="entry name" value="REC_hyHK_CKI1_RcsC-like"/>
    <property type="match status" value="1"/>
</dbReference>
<dbReference type="Pfam" id="PF00072">
    <property type="entry name" value="Response_reg"/>
    <property type="match status" value="1"/>
</dbReference>
<dbReference type="InterPro" id="IPR035965">
    <property type="entry name" value="PAS-like_dom_sf"/>
</dbReference>
<dbReference type="Pfam" id="PF26131">
    <property type="entry name" value="PAS-like"/>
    <property type="match status" value="1"/>
</dbReference>
<dbReference type="InterPro" id="IPR000014">
    <property type="entry name" value="PAS"/>
</dbReference>
<dbReference type="AlphaFoldDB" id="A0AAJ0CVG6"/>
<dbReference type="Proteomes" id="UP001251528">
    <property type="component" value="Unassembled WGS sequence"/>
</dbReference>
<gene>
    <name evidence="5" type="ORF">QQS21_002261</name>
</gene>
<accession>A0AAJ0CVG6</accession>
<dbReference type="SUPFAM" id="SSF55785">
    <property type="entry name" value="PYP-like sensor domain (PAS domain)"/>
    <property type="match status" value="1"/>
</dbReference>
<dbReference type="SMART" id="SM00448">
    <property type="entry name" value="REC"/>
    <property type="match status" value="1"/>
</dbReference>
<dbReference type="EMBL" id="JASWJB010000026">
    <property type="protein sequence ID" value="KAK2609179.1"/>
    <property type="molecule type" value="Genomic_DNA"/>
</dbReference>
<dbReference type="InterPro" id="IPR003594">
    <property type="entry name" value="HATPase_dom"/>
</dbReference>
<feature type="domain" description="Response regulatory" evidence="4">
    <location>
        <begin position="1088"/>
        <end position="1216"/>
    </location>
</feature>
<dbReference type="Gene3D" id="1.10.287.130">
    <property type="match status" value="1"/>
</dbReference>
<evidence type="ECO:0000256" key="1">
    <source>
        <dbReference type="ARBA" id="ARBA00022553"/>
    </source>
</evidence>
<keyword evidence="1 2" id="KW-0597">Phosphoprotein</keyword>
<evidence type="ECO:0000259" key="4">
    <source>
        <dbReference type="PROSITE" id="PS50110"/>
    </source>
</evidence>
<dbReference type="SUPFAM" id="SSF47384">
    <property type="entry name" value="Homodimeric domain of signal transducing histidine kinase"/>
    <property type="match status" value="1"/>
</dbReference>
<comment type="caution">
    <text evidence="5">The sequence shown here is derived from an EMBL/GenBank/DDBJ whole genome shotgun (WGS) entry which is preliminary data.</text>
</comment>
<dbReference type="InterPro" id="IPR036890">
    <property type="entry name" value="HATPase_C_sf"/>
</dbReference>
<dbReference type="SUPFAM" id="SSF52172">
    <property type="entry name" value="CheY-like"/>
    <property type="match status" value="1"/>
</dbReference>
<dbReference type="SUPFAM" id="SSF55781">
    <property type="entry name" value="GAF domain-like"/>
    <property type="match status" value="1"/>
</dbReference>
<dbReference type="SUPFAM" id="SSF55874">
    <property type="entry name" value="ATPase domain of HSP90 chaperone/DNA topoisomerase II/histidine kinase"/>
    <property type="match status" value="1"/>
</dbReference>